<reference evidence="1 2" key="1">
    <citation type="submission" date="2019-04" db="EMBL/GenBank/DDBJ databases">
        <title>Streptomyces lasaliensis sp.nov., an Actinomycete isolated from soil which produces the polyether antibiotic lasalocid.</title>
        <authorList>
            <person name="Erwin G."/>
            <person name="Haber C."/>
        </authorList>
    </citation>
    <scope>NUCLEOTIDE SEQUENCE [LARGE SCALE GENOMIC DNA]</scope>
    <source>
        <strain evidence="1 2">DSM 40089</strain>
    </source>
</reference>
<proteinExistence type="predicted"/>
<accession>A0A4U5WUR1</accession>
<sequence>MKSQACPRSHAQESRAAIGSLLCVPCVKVVERHLRVLPALHQECLHQASPMGRRTNPTKVSGSRRRDYLDISVLDARQNILVVLESWSKMVAEELGIPAPTRTVPALVRFLTSHLGWLAGQPPAADFADEIDELVAELRRTIDPEPSPLQTLIRQCVVDNCPGTISASPQGGRAGGRSITCSYGHSWAMHEWLILRKLMERQREDVNA</sequence>
<dbReference type="EMBL" id="SZPR01000029">
    <property type="protein sequence ID" value="TKT05950.1"/>
    <property type="molecule type" value="Genomic_DNA"/>
</dbReference>
<protein>
    <submittedName>
        <fullName evidence="1">Uncharacterized protein</fullName>
    </submittedName>
</protein>
<gene>
    <name evidence="1" type="ORF">E4U92_30200</name>
</gene>
<name>A0A4U5WUR1_STRGB</name>
<dbReference type="AlphaFoldDB" id="A0A4U5WUR1"/>
<organism evidence="1 2">
    <name type="scientific">Streptomyces galbus</name>
    <dbReference type="NCBI Taxonomy" id="33898"/>
    <lineage>
        <taxon>Bacteria</taxon>
        <taxon>Bacillati</taxon>
        <taxon>Actinomycetota</taxon>
        <taxon>Actinomycetes</taxon>
        <taxon>Kitasatosporales</taxon>
        <taxon>Streptomycetaceae</taxon>
        <taxon>Streptomyces</taxon>
    </lineage>
</organism>
<comment type="caution">
    <text evidence="1">The sequence shown here is derived from an EMBL/GenBank/DDBJ whole genome shotgun (WGS) entry which is preliminary data.</text>
</comment>
<dbReference type="RefSeq" id="WP_137303616.1">
    <property type="nucleotide sequence ID" value="NZ_BMVD01000026.1"/>
</dbReference>
<evidence type="ECO:0000313" key="1">
    <source>
        <dbReference type="EMBL" id="TKT05950.1"/>
    </source>
</evidence>
<evidence type="ECO:0000313" key="2">
    <source>
        <dbReference type="Proteomes" id="UP000308632"/>
    </source>
</evidence>
<dbReference type="Proteomes" id="UP000308632">
    <property type="component" value="Unassembled WGS sequence"/>
</dbReference>